<comment type="caution">
    <text evidence="2">The sequence shown here is derived from an EMBL/GenBank/DDBJ whole genome shotgun (WGS) entry which is preliminary data.</text>
</comment>
<proteinExistence type="predicted"/>
<accession>A0A3N2RJH7</accession>
<name>A0A3N2RJH7_LYSEN</name>
<feature type="region of interest" description="Disordered" evidence="1">
    <location>
        <begin position="155"/>
        <end position="179"/>
    </location>
</feature>
<sequence length="179" mass="18968">MTVRIQQRDCESADQVRHYARLVALSALCFAAVACTDDAGRVIGAVVSHELVDPASGATCSQGANVRITKNDFETVLNGQCGAVVITGSNGSVNVDHAQSIRVEGTKVTVLNERVETLDAIGSDNTFNMTEVGQATIAGDRNTLLGRNYRQVTFKGQGNSVNTDNEPQLDDQGTGNKVI</sequence>
<dbReference type="AlphaFoldDB" id="A0A3N2RJH7"/>
<dbReference type="Pfam" id="PF11259">
    <property type="entry name" value="DUF3060"/>
    <property type="match status" value="2"/>
</dbReference>
<dbReference type="InterPro" id="IPR021417">
    <property type="entry name" value="DUF3060"/>
</dbReference>
<evidence type="ECO:0000313" key="3">
    <source>
        <dbReference type="Proteomes" id="UP000275910"/>
    </source>
</evidence>
<protein>
    <submittedName>
        <fullName evidence="2">DUF3060 domain-containing protein</fullName>
    </submittedName>
</protein>
<dbReference type="Proteomes" id="UP000275910">
    <property type="component" value="Unassembled WGS sequence"/>
</dbReference>
<gene>
    <name evidence="2" type="ORF">D9T17_08485</name>
</gene>
<evidence type="ECO:0000256" key="1">
    <source>
        <dbReference type="SAM" id="MobiDB-lite"/>
    </source>
</evidence>
<dbReference type="RefSeq" id="WP_123647037.1">
    <property type="nucleotide sequence ID" value="NZ_RCTY01000021.1"/>
</dbReference>
<dbReference type="PROSITE" id="PS51257">
    <property type="entry name" value="PROKAR_LIPOPROTEIN"/>
    <property type="match status" value="1"/>
</dbReference>
<dbReference type="EMBL" id="RCTY01000021">
    <property type="protein sequence ID" value="ROU07559.1"/>
    <property type="molecule type" value="Genomic_DNA"/>
</dbReference>
<evidence type="ECO:0000313" key="2">
    <source>
        <dbReference type="EMBL" id="ROU07559.1"/>
    </source>
</evidence>
<reference evidence="2 3" key="1">
    <citation type="submission" date="2018-10" db="EMBL/GenBank/DDBJ databases">
        <title>The genome of Lysobacter enzymogenes OH11.</title>
        <authorList>
            <person name="Liu F."/>
            <person name="Zhao Y."/>
            <person name="Qian G."/>
            <person name="Chen Y."/>
            <person name="Xu H."/>
        </authorList>
    </citation>
    <scope>NUCLEOTIDE SEQUENCE [LARGE SCALE GENOMIC DNA]</scope>
    <source>
        <strain evidence="2 3">OH11</strain>
    </source>
</reference>
<organism evidence="2 3">
    <name type="scientific">Lysobacter enzymogenes</name>
    <dbReference type="NCBI Taxonomy" id="69"/>
    <lineage>
        <taxon>Bacteria</taxon>
        <taxon>Pseudomonadati</taxon>
        <taxon>Pseudomonadota</taxon>
        <taxon>Gammaproteobacteria</taxon>
        <taxon>Lysobacterales</taxon>
        <taxon>Lysobacteraceae</taxon>
        <taxon>Lysobacter</taxon>
    </lineage>
</organism>